<dbReference type="PANTHER" id="PTHR13271">
    <property type="entry name" value="UNCHARACTERIZED PUTATIVE METHYLTRANSFERASE"/>
    <property type="match status" value="1"/>
</dbReference>
<dbReference type="OMA" id="QCFPIQI"/>
<dbReference type="Pfam" id="PF09273">
    <property type="entry name" value="Rubis-subs-bind"/>
    <property type="match status" value="1"/>
</dbReference>
<keyword evidence="2" id="KW-0808">Transferase</keyword>
<evidence type="ECO:0000259" key="5">
    <source>
        <dbReference type="PROSITE" id="PS50280"/>
    </source>
</evidence>
<dbReference type="Gene3D" id="3.90.1410.10">
    <property type="entry name" value="set domain protein methyltransferase, domain 1"/>
    <property type="match status" value="1"/>
</dbReference>
<dbReference type="SUPFAM" id="SSF82199">
    <property type="entry name" value="SET domain"/>
    <property type="match status" value="1"/>
</dbReference>
<dbReference type="InterPro" id="IPR044431">
    <property type="entry name" value="SET_RBCMT"/>
</dbReference>
<reference evidence="6 7" key="1">
    <citation type="journal article" date="2014" name="Nat. Commun.">
        <title>Klebsormidium flaccidum genome reveals primary factors for plant terrestrial adaptation.</title>
        <authorList>
            <person name="Hori K."/>
            <person name="Maruyama F."/>
            <person name="Fujisawa T."/>
            <person name="Togashi T."/>
            <person name="Yamamoto N."/>
            <person name="Seo M."/>
            <person name="Sato S."/>
            <person name="Yamada T."/>
            <person name="Mori H."/>
            <person name="Tajima N."/>
            <person name="Moriyama T."/>
            <person name="Ikeuchi M."/>
            <person name="Watanabe M."/>
            <person name="Wada H."/>
            <person name="Kobayashi K."/>
            <person name="Saito M."/>
            <person name="Masuda T."/>
            <person name="Sasaki-Sekimoto Y."/>
            <person name="Mashiguchi K."/>
            <person name="Awai K."/>
            <person name="Shimojima M."/>
            <person name="Masuda S."/>
            <person name="Iwai M."/>
            <person name="Nobusawa T."/>
            <person name="Narise T."/>
            <person name="Kondo S."/>
            <person name="Saito H."/>
            <person name="Sato R."/>
            <person name="Murakawa M."/>
            <person name="Ihara Y."/>
            <person name="Oshima-Yamada Y."/>
            <person name="Ohtaka K."/>
            <person name="Satoh M."/>
            <person name="Sonobe K."/>
            <person name="Ishii M."/>
            <person name="Ohtani R."/>
            <person name="Kanamori-Sato M."/>
            <person name="Honoki R."/>
            <person name="Miyazaki D."/>
            <person name="Mochizuki H."/>
            <person name="Umetsu J."/>
            <person name="Higashi K."/>
            <person name="Shibata D."/>
            <person name="Kamiya Y."/>
            <person name="Sato N."/>
            <person name="Nakamura Y."/>
            <person name="Tabata S."/>
            <person name="Ida S."/>
            <person name="Kurokawa K."/>
            <person name="Ohta H."/>
        </authorList>
    </citation>
    <scope>NUCLEOTIDE SEQUENCE [LARGE SCALE GENOMIC DNA]</scope>
    <source>
        <strain evidence="6 7">NIES-2285</strain>
    </source>
</reference>
<organism evidence="6 7">
    <name type="scientific">Klebsormidium nitens</name>
    <name type="common">Green alga</name>
    <name type="synonym">Ulothrix nitens</name>
    <dbReference type="NCBI Taxonomy" id="105231"/>
    <lineage>
        <taxon>Eukaryota</taxon>
        <taxon>Viridiplantae</taxon>
        <taxon>Streptophyta</taxon>
        <taxon>Klebsormidiophyceae</taxon>
        <taxon>Klebsormidiales</taxon>
        <taxon>Klebsormidiaceae</taxon>
        <taxon>Klebsormidium</taxon>
    </lineage>
</organism>
<dbReference type="Proteomes" id="UP000054558">
    <property type="component" value="Unassembled WGS sequence"/>
</dbReference>
<dbReference type="PROSITE" id="PS51257">
    <property type="entry name" value="PROKAR_LIPOPROTEIN"/>
    <property type="match status" value="1"/>
</dbReference>
<feature type="domain" description="SET" evidence="5">
    <location>
        <begin position="156"/>
        <end position="373"/>
    </location>
</feature>
<dbReference type="GO" id="GO:0032259">
    <property type="term" value="P:methylation"/>
    <property type="evidence" value="ECO:0007669"/>
    <property type="project" value="UniProtKB-KW"/>
</dbReference>
<evidence type="ECO:0000313" key="6">
    <source>
        <dbReference type="EMBL" id="GAQ86407.1"/>
    </source>
</evidence>
<dbReference type="CDD" id="cd19179">
    <property type="entry name" value="SET_RBCMT"/>
    <property type="match status" value="1"/>
</dbReference>
<evidence type="ECO:0000256" key="2">
    <source>
        <dbReference type="ARBA" id="ARBA00022679"/>
    </source>
</evidence>
<evidence type="ECO:0000313" key="7">
    <source>
        <dbReference type="Proteomes" id="UP000054558"/>
    </source>
</evidence>
<dbReference type="InterPro" id="IPR036464">
    <property type="entry name" value="Rubisco_LSMT_subst-bd_sf"/>
</dbReference>
<evidence type="ECO:0000256" key="1">
    <source>
        <dbReference type="ARBA" id="ARBA00022603"/>
    </source>
</evidence>
<dbReference type="GO" id="GO:0016279">
    <property type="term" value="F:protein-lysine N-methyltransferase activity"/>
    <property type="evidence" value="ECO:0000318"/>
    <property type="project" value="GO_Central"/>
</dbReference>
<dbReference type="AlphaFoldDB" id="A0A1Y1ICF1"/>
<dbReference type="PROSITE" id="PS50280">
    <property type="entry name" value="SET"/>
    <property type="match status" value="1"/>
</dbReference>
<feature type="region of interest" description="Disordered" evidence="4">
    <location>
        <begin position="531"/>
        <end position="558"/>
    </location>
</feature>
<sequence length="558" mass="61090">MQTSRIMASPSGAAACRLRERSSLSLTSKLSPARSHSASFPNAPRTPAAFRRSKDFGNFQTCHACVVRTGQEQPIKQSKNGTYRVLLSPLKRTPFSKPLPHESAKTLRKCTTRRTPTILAASKQAAKTSFVSWSGSQSADLRGLEQWLQKAGLPPQKVVIEEVGEGQGRGLVAVQGLRKGDTVLTVPSSFLFTADKAYETPDLGPLLHAANVPDWPALAIFLLYEKSKGPSSDWAAYIAALPRQTGCVLEWPEGQVANFLAGSPLQAKARLCVRDVEESFRDLSEVLFSQHPKVFPPKVFTPNNFKWAFSILFSRLVRLPSLGDAVSLAPFADMANHSVDATTFFEFDARAGAVVLKADRNYEKGQQVFVSYGPRSSGDLLLSYGFVPKLDTNPHESVDLPFDPSPSTSQNSPPAEAERFPIRLTGMPEQLWDAARQKAQEVSAGDEGSQGSLELSTRELLLEAVQRVLKGYKKSLEDDEALAEAPTSDDSLNAVSLTQREIAAATVRVIERRVLYRTEAVLRGEIRSLKQKQETGGNEGGRERQSRGFLSRITGLFS</sequence>
<dbReference type="InterPro" id="IPR046341">
    <property type="entry name" value="SET_dom_sf"/>
</dbReference>
<keyword evidence="1" id="KW-0489">Methyltransferase</keyword>
<dbReference type="OrthoDB" id="341421at2759"/>
<dbReference type="InterPro" id="IPR015353">
    <property type="entry name" value="Rubisco_LSMT_subst-bd"/>
</dbReference>
<dbReference type="Pfam" id="PF00856">
    <property type="entry name" value="SET"/>
    <property type="match status" value="1"/>
</dbReference>
<dbReference type="InterPro" id="IPR001214">
    <property type="entry name" value="SET_dom"/>
</dbReference>
<dbReference type="SUPFAM" id="SSF81822">
    <property type="entry name" value="RuBisCo LSMT C-terminal, substrate-binding domain"/>
    <property type="match status" value="1"/>
</dbReference>
<proteinExistence type="predicted"/>
<dbReference type="STRING" id="105231.A0A1Y1ICF1"/>
<keyword evidence="3" id="KW-0949">S-adenosyl-L-methionine</keyword>
<dbReference type="Gene3D" id="3.90.1420.10">
    <property type="entry name" value="Rubisco LSMT, substrate-binding domain"/>
    <property type="match status" value="1"/>
</dbReference>
<feature type="region of interest" description="Disordered" evidence="4">
    <location>
        <begin position="395"/>
        <end position="416"/>
    </location>
</feature>
<accession>A0A1Y1ICF1</accession>
<dbReference type="InterPro" id="IPR050600">
    <property type="entry name" value="SETD3_SETD6_MTase"/>
</dbReference>
<dbReference type="EMBL" id="DF237236">
    <property type="protein sequence ID" value="GAQ86407.1"/>
    <property type="molecule type" value="Genomic_DNA"/>
</dbReference>
<dbReference type="SMART" id="SM00317">
    <property type="entry name" value="SET"/>
    <property type="match status" value="1"/>
</dbReference>
<keyword evidence="7" id="KW-1185">Reference proteome</keyword>
<protein>
    <recommendedName>
        <fullName evidence="5">SET domain-containing protein</fullName>
    </recommendedName>
</protein>
<gene>
    <name evidence="6" type="ORF">KFL_002870110</name>
</gene>
<evidence type="ECO:0000256" key="4">
    <source>
        <dbReference type="SAM" id="MobiDB-lite"/>
    </source>
</evidence>
<dbReference type="PANTHER" id="PTHR13271:SF123">
    <property type="entry name" value="RIBULOSE-1,5-BISPHOSPHATE CARBOXYLASE_OXYGENASE SMALL SUBUNIT N-METHYLTRANSFERASE I-RELATED"/>
    <property type="match status" value="1"/>
</dbReference>
<evidence type="ECO:0000256" key="3">
    <source>
        <dbReference type="ARBA" id="ARBA00022691"/>
    </source>
</evidence>
<name>A0A1Y1ICF1_KLENI</name>
<feature type="region of interest" description="Disordered" evidence="4">
    <location>
        <begin position="25"/>
        <end position="49"/>
    </location>
</feature>